<feature type="compositionally biased region" description="Low complexity" evidence="1">
    <location>
        <begin position="192"/>
        <end position="215"/>
    </location>
</feature>
<feature type="region of interest" description="Disordered" evidence="1">
    <location>
        <begin position="95"/>
        <end position="298"/>
    </location>
</feature>
<reference evidence="2" key="1">
    <citation type="submission" date="2020-02" db="EMBL/GenBank/DDBJ databases">
        <authorList>
            <person name="Meier V. D."/>
        </authorList>
    </citation>
    <scope>NUCLEOTIDE SEQUENCE</scope>
    <source>
        <strain evidence="2">AVDCRST_MAG16</strain>
    </source>
</reference>
<evidence type="ECO:0000313" key="2">
    <source>
        <dbReference type="EMBL" id="CAA9340006.1"/>
    </source>
</evidence>
<gene>
    <name evidence="2" type="ORF">AVDCRST_MAG16-1772</name>
</gene>
<feature type="non-terminal residue" evidence="2">
    <location>
        <position position="1"/>
    </location>
</feature>
<evidence type="ECO:0000256" key="1">
    <source>
        <dbReference type="SAM" id="MobiDB-lite"/>
    </source>
</evidence>
<feature type="compositionally biased region" description="Basic residues" evidence="1">
    <location>
        <begin position="254"/>
        <end position="289"/>
    </location>
</feature>
<feature type="non-terminal residue" evidence="2">
    <location>
        <position position="298"/>
    </location>
</feature>
<dbReference type="EMBL" id="CADCUE010000155">
    <property type="protein sequence ID" value="CAA9340006.1"/>
    <property type="molecule type" value="Genomic_DNA"/>
</dbReference>
<proteinExistence type="predicted"/>
<feature type="compositionally biased region" description="Low complexity" evidence="1">
    <location>
        <begin position="129"/>
        <end position="145"/>
    </location>
</feature>
<name>A0A6J4LWK4_9ACTN</name>
<feature type="compositionally biased region" description="Low complexity" evidence="1">
    <location>
        <begin position="157"/>
        <end position="168"/>
    </location>
</feature>
<sequence>GQRSDSPRHRRCVAGRPGAHGAALARLDQLAVVRRPLQRRHAGAVPARRHGAVARAGCRHPAPAHRARCPARPLDAAPGRRGLVRLALLARRHVRARAPHGTDPRAAPPPAARAAGAARGRLPRRRPARTGLAARRVRWVRAAGGRLRRPPAPPGAASPARAAPSGGAWRRRPPHPSPAASHGAGSDHGHPRPAAGPTGPGLRAAARRGAAAGHRAALRRPCTHPRRGRRRVGPGAGSGADVRERPDGAAARAPGRRPHVSRPLLRRPARRRGAARHRRPRPRARRHPRPSPGSQRLV</sequence>
<protein>
    <submittedName>
        <fullName evidence="2">Uncharacterized protein</fullName>
    </submittedName>
</protein>
<accession>A0A6J4LWK4</accession>
<feature type="compositionally biased region" description="Basic residues" evidence="1">
    <location>
        <begin position="216"/>
        <end position="232"/>
    </location>
</feature>
<dbReference type="AlphaFoldDB" id="A0A6J4LWK4"/>
<feature type="region of interest" description="Disordered" evidence="1">
    <location>
        <begin position="1"/>
        <end position="20"/>
    </location>
</feature>
<organism evidence="2">
    <name type="scientific">uncultured Frankineae bacterium</name>
    <dbReference type="NCBI Taxonomy" id="437475"/>
    <lineage>
        <taxon>Bacteria</taxon>
        <taxon>Bacillati</taxon>
        <taxon>Actinomycetota</taxon>
        <taxon>Actinomycetes</taxon>
        <taxon>Frankiales</taxon>
        <taxon>environmental samples</taxon>
    </lineage>
</organism>